<organism evidence="1 2">
    <name type="scientific">Ambrosiozyma monospora</name>
    <name type="common">Yeast</name>
    <name type="synonym">Endomycopsis monosporus</name>
    <dbReference type="NCBI Taxonomy" id="43982"/>
    <lineage>
        <taxon>Eukaryota</taxon>
        <taxon>Fungi</taxon>
        <taxon>Dikarya</taxon>
        <taxon>Ascomycota</taxon>
        <taxon>Saccharomycotina</taxon>
        <taxon>Pichiomycetes</taxon>
        <taxon>Pichiales</taxon>
        <taxon>Pichiaceae</taxon>
        <taxon>Ambrosiozyma</taxon>
    </lineage>
</organism>
<dbReference type="EMBL" id="BSXS01002516">
    <property type="protein sequence ID" value="GME79263.1"/>
    <property type="molecule type" value="Genomic_DNA"/>
</dbReference>
<gene>
    <name evidence="1" type="ORF">Amon02_000385200</name>
</gene>
<sequence length="584" mass="67992">MLRNYIHVASELPVELRQEIMALTLVTLGNYNIFPKINDDDETENRWDYYLDAINFTSGRPKICINITKYDFSVLLILKPNVKVRYMHAYYNVLDEKFTLFERFSNCDLQKLSVTLSGPLAFEEESLALESELDVNLIGYLVEKFSPSQFIFEETAKAETHSDLIWKDYPWVERISRYEEPLSRNHIERLVYYKQKFKNLHTIQISIRTLEFDFEEMFEHFGELVQLYDKIVIRMMAYIGGTVTSRFIEFLDKFRDNIEVILSIGTAPTGFCNDPLFNRVLGIDRLFIVGKNSEFYESSTENDKDLKLIADSLIIRSIFFYIPHLRDFGLCSDSIRCLEIVGQTCENVDISGLKKLCRLFIQCSLIPEDRKIIDTMPHTVTELGLFSTIPPADDAISIPKYVQCFRCNFEQLSGFNFKYSPHVTTLFLKFNDITKIRYDDPRWLHIPDSISSIYLKGELNIEPGGLDDIFGISIPENIKVIEVSIDVFKMRYGQIFVNKRRTPIDNDDDKNEEDHDECDNDCNWIYAKIGTSTMLNFVLSNGYNDSITIVLDHEIENNVTCQMENSGKRFKKYTDGKGNSYLRN</sequence>
<comment type="caution">
    <text evidence="1">The sequence shown here is derived from an EMBL/GenBank/DDBJ whole genome shotgun (WGS) entry which is preliminary data.</text>
</comment>
<reference evidence="1" key="1">
    <citation type="submission" date="2023-04" db="EMBL/GenBank/DDBJ databases">
        <title>Ambrosiozyma monospora NBRC 10751.</title>
        <authorList>
            <person name="Ichikawa N."/>
            <person name="Sato H."/>
            <person name="Tonouchi N."/>
        </authorList>
    </citation>
    <scope>NUCLEOTIDE SEQUENCE</scope>
    <source>
        <strain evidence="1">NBRC 10751</strain>
    </source>
</reference>
<protein>
    <submittedName>
        <fullName evidence="1">Unnamed protein product</fullName>
    </submittedName>
</protein>
<evidence type="ECO:0000313" key="1">
    <source>
        <dbReference type="EMBL" id="GME79263.1"/>
    </source>
</evidence>
<proteinExistence type="predicted"/>
<keyword evidence="2" id="KW-1185">Reference proteome</keyword>
<evidence type="ECO:0000313" key="2">
    <source>
        <dbReference type="Proteomes" id="UP001165064"/>
    </source>
</evidence>
<dbReference type="Proteomes" id="UP001165064">
    <property type="component" value="Unassembled WGS sequence"/>
</dbReference>
<accession>A0ACB5T284</accession>
<name>A0ACB5T284_AMBMO</name>